<keyword evidence="4 6" id="KW-0472">Membrane</keyword>
<evidence type="ECO:0000256" key="2">
    <source>
        <dbReference type="ARBA" id="ARBA00022824"/>
    </source>
</evidence>
<dbReference type="GO" id="GO:0070072">
    <property type="term" value="P:vacuolar proton-transporting V-type ATPase complex assembly"/>
    <property type="evidence" value="ECO:0007669"/>
    <property type="project" value="InterPro"/>
</dbReference>
<keyword evidence="2" id="KW-0256">Endoplasmic reticulum</keyword>
<proteinExistence type="predicted"/>
<dbReference type="AlphaFoldDB" id="A0AAW1CJC6"/>
<evidence type="ECO:0000256" key="5">
    <source>
        <dbReference type="ARBA" id="ARBA00023329"/>
    </source>
</evidence>
<evidence type="ECO:0000256" key="1">
    <source>
        <dbReference type="ARBA" id="ARBA00022692"/>
    </source>
</evidence>
<organism evidence="7 8">
    <name type="scientific">Rhynocoris fuscipes</name>
    <dbReference type="NCBI Taxonomy" id="488301"/>
    <lineage>
        <taxon>Eukaryota</taxon>
        <taxon>Metazoa</taxon>
        <taxon>Ecdysozoa</taxon>
        <taxon>Arthropoda</taxon>
        <taxon>Hexapoda</taxon>
        <taxon>Insecta</taxon>
        <taxon>Pterygota</taxon>
        <taxon>Neoptera</taxon>
        <taxon>Paraneoptera</taxon>
        <taxon>Hemiptera</taxon>
        <taxon>Heteroptera</taxon>
        <taxon>Panheteroptera</taxon>
        <taxon>Cimicomorpha</taxon>
        <taxon>Reduviidae</taxon>
        <taxon>Harpactorinae</taxon>
        <taxon>Harpactorini</taxon>
        <taxon>Rhynocoris</taxon>
    </lineage>
</organism>
<evidence type="ECO:0008006" key="9">
    <source>
        <dbReference type="Google" id="ProtNLM"/>
    </source>
</evidence>
<dbReference type="Proteomes" id="UP001461498">
    <property type="component" value="Unassembled WGS sequence"/>
</dbReference>
<gene>
    <name evidence="7" type="ORF">O3M35_003563</name>
</gene>
<protein>
    <recommendedName>
        <fullName evidence="9">Vacuolar ATPase assembly integral membrane protein VMA21</fullName>
    </recommendedName>
</protein>
<accession>A0AAW1CJC6</accession>
<keyword evidence="3 6" id="KW-1133">Transmembrane helix</keyword>
<dbReference type="InterPro" id="IPR019013">
    <property type="entry name" value="Vma21"/>
</dbReference>
<dbReference type="EMBL" id="JAPXFL010000012">
    <property type="protein sequence ID" value="KAK9499048.1"/>
    <property type="molecule type" value="Genomic_DNA"/>
</dbReference>
<evidence type="ECO:0000313" key="7">
    <source>
        <dbReference type="EMBL" id="KAK9499048.1"/>
    </source>
</evidence>
<keyword evidence="1 6" id="KW-0812">Transmembrane</keyword>
<evidence type="ECO:0000313" key="8">
    <source>
        <dbReference type="Proteomes" id="UP001461498"/>
    </source>
</evidence>
<sequence>MCSIAMFTLPFIAFFGAQRIVTYFGGGDFTKLACSVIASVLVVNIIIFTYVWHAFNEVRQESILEREEQERLRQSMQEHSKQQ</sequence>
<evidence type="ECO:0000256" key="6">
    <source>
        <dbReference type="SAM" id="Phobius"/>
    </source>
</evidence>
<evidence type="ECO:0000256" key="4">
    <source>
        <dbReference type="ARBA" id="ARBA00023136"/>
    </source>
</evidence>
<dbReference type="Pfam" id="PF09446">
    <property type="entry name" value="VMA21"/>
    <property type="match status" value="1"/>
</dbReference>
<keyword evidence="8" id="KW-1185">Reference proteome</keyword>
<feature type="transmembrane region" description="Helical" evidence="6">
    <location>
        <begin position="29"/>
        <end position="52"/>
    </location>
</feature>
<reference evidence="7 8" key="1">
    <citation type="submission" date="2022-12" db="EMBL/GenBank/DDBJ databases">
        <title>Chromosome-level genome assembly of true bugs.</title>
        <authorList>
            <person name="Ma L."/>
            <person name="Li H."/>
        </authorList>
    </citation>
    <scope>NUCLEOTIDE SEQUENCE [LARGE SCALE GENOMIC DNA]</scope>
    <source>
        <strain evidence="7">Lab_2022b</strain>
    </source>
</reference>
<dbReference type="GO" id="GO:0031410">
    <property type="term" value="C:cytoplasmic vesicle"/>
    <property type="evidence" value="ECO:0007669"/>
    <property type="project" value="UniProtKB-KW"/>
</dbReference>
<name>A0AAW1CJC6_9HEMI</name>
<evidence type="ECO:0000256" key="3">
    <source>
        <dbReference type="ARBA" id="ARBA00022989"/>
    </source>
</evidence>
<comment type="caution">
    <text evidence="7">The sequence shown here is derived from an EMBL/GenBank/DDBJ whole genome shotgun (WGS) entry which is preliminary data.</text>
</comment>
<keyword evidence="5" id="KW-0968">Cytoplasmic vesicle</keyword>